<dbReference type="AlphaFoldDB" id="A0A291B9E7"/>
<evidence type="ECO:0000256" key="1">
    <source>
        <dbReference type="SAM" id="Phobius"/>
    </source>
</evidence>
<sequence>MIYKQFYSSKLGSISPSVTLDAFNLAAMISCVFISTITCNLRQTFRFPLP</sequence>
<keyword evidence="3" id="KW-1185">Reference proteome</keyword>
<name>A0A291B9E7_9GAMM</name>
<dbReference type="EMBL" id="CP020660">
    <property type="protein sequence ID" value="ATF09626.1"/>
    <property type="molecule type" value="Genomic_DNA"/>
</dbReference>
<evidence type="ECO:0000313" key="3">
    <source>
        <dbReference type="Proteomes" id="UP000218160"/>
    </source>
</evidence>
<dbReference type="KEGG" id="elux:BTN50_1133"/>
<keyword evidence="1" id="KW-0472">Membrane</keyword>
<accession>A0A291B9E7</accession>
<gene>
    <name evidence="2" type="ORF">BTN50_1133</name>
</gene>
<keyword evidence="1" id="KW-1133">Transmembrane helix</keyword>
<proteinExistence type="predicted"/>
<dbReference type="Proteomes" id="UP000218160">
    <property type="component" value="Chromosome 1"/>
</dbReference>
<organism evidence="2 3">
    <name type="scientific">Candidatus Enterovibrio altilux</name>
    <dbReference type="NCBI Taxonomy" id="1927128"/>
    <lineage>
        <taxon>Bacteria</taxon>
        <taxon>Pseudomonadati</taxon>
        <taxon>Pseudomonadota</taxon>
        <taxon>Gammaproteobacteria</taxon>
        <taxon>Vibrionales</taxon>
        <taxon>Vibrionaceae</taxon>
        <taxon>Enterovibrio</taxon>
    </lineage>
</organism>
<evidence type="ECO:0000313" key="2">
    <source>
        <dbReference type="EMBL" id="ATF09626.1"/>
    </source>
</evidence>
<reference evidence="3" key="1">
    <citation type="submission" date="2017-04" db="EMBL/GenBank/DDBJ databases">
        <title>Genome evolution of the luminous symbionts of deep sea anglerfish.</title>
        <authorList>
            <person name="Hendry T.A."/>
        </authorList>
    </citation>
    <scope>NUCLEOTIDE SEQUENCE [LARGE SCALE GENOMIC DNA]</scope>
</reference>
<evidence type="ECO:0008006" key="4">
    <source>
        <dbReference type="Google" id="ProtNLM"/>
    </source>
</evidence>
<feature type="transmembrane region" description="Helical" evidence="1">
    <location>
        <begin position="22"/>
        <end position="41"/>
    </location>
</feature>
<keyword evidence="1" id="KW-0812">Transmembrane</keyword>
<protein>
    <recommendedName>
        <fullName evidence="4">Mobile element protein</fullName>
    </recommendedName>
</protein>